<dbReference type="RefSeq" id="WP_146105211.1">
    <property type="nucleotide sequence ID" value="NZ_MQVW01000024.1"/>
</dbReference>
<evidence type="ECO:0000313" key="3">
    <source>
        <dbReference type="Proteomes" id="UP000239002"/>
    </source>
</evidence>
<reference evidence="2 3" key="1">
    <citation type="submission" date="2018-02" db="EMBL/GenBank/DDBJ databases">
        <title>Genomic Encyclopedia of Archaeal and Bacterial Type Strains, Phase II (KMG-II): from individual species to whole genera.</title>
        <authorList>
            <person name="Goeker M."/>
        </authorList>
    </citation>
    <scope>NUCLEOTIDE SEQUENCE [LARGE SCALE GENOMIC DNA]</scope>
    <source>
        <strain evidence="2 3">DSM 16809</strain>
    </source>
</reference>
<dbReference type="InterPro" id="IPR036116">
    <property type="entry name" value="FN3_sf"/>
</dbReference>
<evidence type="ECO:0000313" key="2">
    <source>
        <dbReference type="EMBL" id="PPK94809.1"/>
    </source>
</evidence>
<dbReference type="GO" id="GO:0030246">
    <property type="term" value="F:carbohydrate binding"/>
    <property type="evidence" value="ECO:0007669"/>
    <property type="project" value="InterPro"/>
</dbReference>
<dbReference type="InterPro" id="IPR013784">
    <property type="entry name" value="Carb-bd-like_fold"/>
</dbReference>
<comment type="caution">
    <text evidence="2">The sequence shown here is derived from an EMBL/GenBank/DDBJ whole genome shotgun (WGS) entry which is preliminary data.</text>
</comment>
<protein>
    <recommendedName>
        <fullName evidence="1">Ig-like domain-containing protein</fullName>
    </recommendedName>
</protein>
<dbReference type="AlphaFoldDB" id="A0A2S6IKS2"/>
<accession>A0A2S6IKS2</accession>
<dbReference type="PROSITE" id="PS50835">
    <property type="entry name" value="IG_LIKE"/>
    <property type="match status" value="1"/>
</dbReference>
<dbReference type="InterPro" id="IPR011042">
    <property type="entry name" value="6-blade_b-propeller_TolB-like"/>
</dbReference>
<dbReference type="SUPFAM" id="SSF49452">
    <property type="entry name" value="Starch-binding domain-like"/>
    <property type="match status" value="1"/>
</dbReference>
<organism evidence="2 3">
    <name type="scientific">Nonlabens xylanidelens</name>
    <dbReference type="NCBI Taxonomy" id="191564"/>
    <lineage>
        <taxon>Bacteria</taxon>
        <taxon>Pseudomonadati</taxon>
        <taxon>Bacteroidota</taxon>
        <taxon>Flavobacteriia</taxon>
        <taxon>Flavobacteriales</taxon>
        <taxon>Flavobacteriaceae</taxon>
        <taxon>Nonlabens</taxon>
    </lineage>
</organism>
<gene>
    <name evidence="2" type="ORF">LY01_01562</name>
</gene>
<dbReference type="InterPro" id="IPR007110">
    <property type="entry name" value="Ig-like_dom"/>
</dbReference>
<sequence length="487" mass="53321">MKGFLILLVSLLLITGCSEDLIDINGTGVIRGKVVEETTFLPLENVKISTNPNTSSVFTDVNGDFEIEVEAGQYAVQAEKDEYITAFESATVEVDGEVELVYELRTQTANNRAPNAPVLEVPVDNAVDLSFNLTLEWTGTDVDDDELTYKVTLRNTGDNTVEVFEDITDASLDVTVDYGTTYFWQVTANDGINEDVNSELFTFSTANFPVNRFLFVKKINGNNVIYSGDEDSAEVAITSVNSNSWRPRVSRVANKIAFLRSVGALVQVFVMDPDGNNVRQVSTQVPVAGFNLEEIDISWSSDGAKIYYPSQDKLYSVNLDGTGTTMVYQSTGNLVTEVDVNGSLIAVKTNDLGGYNCEILLIDTAGALVSTVLTGVNGAVGGLDLSADNSKLLYTRDITGFENIGYRQLNTQAFIYNLNSMLELSVSFNKDPGTNDLDARFSPTESKIIVYNQDNDGITQGTLQVLEIDTIDTREDIFTNGLMPDWE</sequence>
<dbReference type="SUPFAM" id="SSF69304">
    <property type="entry name" value="Tricorn protease N-terminal domain"/>
    <property type="match status" value="1"/>
</dbReference>
<dbReference type="Gene3D" id="2.60.40.1120">
    <property type="entry name" value="Carboxypeptidase-like, regulatory domain"/>
    <property type="match status" value="1"/>
</dbReference>
<dbReference type="EMBL" id="PTJE01000003">
    <property type="protein sequence ID" value="PPK94809.1"/>
    <property type="molecule type" value="Genomic_DNA"/>
</dbReference>
<keyword evidence="3" id="KW-1185">Reference proteome</keyword>
<name>A0A2S6IKS2_9FLAO</name>
<feature type="domain" description="Ig-like" evidence="1">
    <location>
        <begin position="247"/>
        <end position="374"/>
    </location>
</feature>
<dbReference type="InterPro" id="IPR013783">
    <property type="entry name" value="Ig-like_fold"/>
</dbReference>
<evidence type="ECO:0000259" key="1">
    <source>
        <dbReference type="PROSITE" id="PS50835"/>
    </source>
</evidence>
<dbReference type="Gene3D" id="2.60.40.10">
    <property type="entry name" value="Immunoglobulins"/>
    <property type="match status" value="1"/>
</dbReference>
<dbReference type="Proteomes" id="UP000239002">
    <property type="component" value="Unassembled WGS sequence"/>
</dbReference>
<dbReference type="Gene3D" id="2.120.10.30">
    <property type="entry name" value="TolB, C-terminal domain"/>
    <property type="match status" value="1"/>
</dbReference>
<proteinExistence type="predicted"/>
<dbReference type="PROSITE" id="PS51257">
    <property type="entry name" value="PROKAR_LIPOPROTEIN"/>
    <property type="match status" value="1"/>
</dbReference>
<dbReference type="SUPFAM" id="SSF49265">
    <property type="entry name" value="Fibronectin type III"/>
    <property type="match status" value="1"/>
</dbReference>